<feature type="domain" description="J" evidence="6">
    <location>
        <begin position="20"/>
        <end position="90"/>
    </location>
</feature>
<organism evidence="7 8">
    <name type="scientific">Stenotrophomonas tumulicola</name>
    <dbReference type="NCBI Taxonomy" id="1685415"/>
    <lineage>
        <taxon>Bacteria</taxon>
        <taxon>Pseudomonadati</taxon>
        <taxon>Pseudomonadota</taxon>
        <taxon>Gammaproteobacteria</taxon>
        <taxon>Lysobacterales</taxon>
        <taxon>Lysobacteraceae</taxon>
        <taxon>Stenotrophomonas</taxon>
    </lineage>
</organism>
<dbReference type="PANTHER" id="PTHR44140:SF2">
    <property type="entry name" value="LD25575P"/>
    <property type="match status" value="1"/>
</dbReference>
<dbReference type="Proteomes" id="UP000547058">
    <property type="component" value="Unassembled WGS sequence"/>
</dbReference>
<dbReference type="CDD" id="cd06257">
    <property type="entry name" value="DnaJ"/>
    <property type="match status" value="1"/>
</dbReference>
<dbReference type="GO" id="GO:0051787">
    <property type="term" value="F:misfolded protein binding"/>
    <property type="evidence" value="ECO:0007669"/>
    <property type="project" value="TreeGrafter"/>
</dbReference>
<evidence type="ECO:0000256" key="2">
    <source>
        <dbReference type="ARBA" id="ARBA00022729"/>
    </source>
</evidence>
<comment type="subcellular location">
    <subcellularLocation>
        <location evidence="1">Endoplasmic reticulum</location>
    </subcellularLocation>
</comment>
<feature type="region of interest" description="Disordered" evidence="5">
    <location>
        <begin position="89"/>
        <end position="115"/>
    </location>
</feature>
<evidence type="ECO:0000313" key="7">
    <source>
        <dbReference type="EMBL" id="MBA8683746.1"/>
    </source>
</evidence>
<evidence type="ECO:0000256" key="3">
    <source>
        <dbReference type="ARBA" id="ARBA00022824"/>
    </source>
</evidence>
<dbReference type="SMART" id="SM00271">
    <property type="entry name" value="DnaJ"/>
    <property type="match status" value="1"/>
</dbReference>
<dbReference type="InterPro" id="IPR051727">
    <property type="entry name" value="DnaJ_C3_Co-chaperones"/>
</dbReference>
<keyword evidence="3" id="KW-0256">Endoplasmic reticulum</keyword>
<dbReference type="Gene3D" id="1.10.287.110">
    <property type="entry name" value="DnaJ domain"/>
    <property type="match status" value="1"/>
</dbReference>
<gene>
    <name evidence="7" type="ORF">H4O11_18235</name>
</gene>
<accession>A0A7W3FQX1</accession>
<dbReference type="PRINTS" id="PR00625">
    <property type="entry name" value="JDOMAIN"/>
</dbReference>
<keyword evidence="2" id="KW-0732">Signal</keyword>
<dbReference type="PROSITE" id="PS50076">
    <property type="entry name" value="DNAJ_2"/>
    <property type="match status" value="1"/>
</dbReference>
<evidence type="ECO:0000256" key="1">
    <source>
        <dbReference type="ARBA" id="ARBA00004240"/>
    </source>
</evidence>
<name>A0A7W3FQX1_9GAMM</name>
<keyword evidence="8" id="KW-1185">Reference proteome</keyword>
<dbReference type="GO" id="GO:0051087">
    <property type="term" value="F:protein-folding chaperone binding"/>
    <property type="evidence" value="ECO:0007669"/>
    <property type="project" value="TreeGrafter"/>
</dbReference>
<protein>
    <submittedName>
        <fullName evidence="7">DnaJ domain-containing protein</fullName>
    </submittedName>
</protein>
<dbReference type="GO" id="GO:0034975">
    <property type="term" value="P:protein folding in endoplasmic reticulum"/>
    <property type="evidence" value="ECO:0007669"/>
    <property type="project" value="TreeGrafter"/>
</dbReference>
<dbReference type="PANTHER" id="PTHR44140">
    <property type="entry name" value="LD25575P"/>
    <property type="match status" value="1"/>
</dbReference>
<dbReference type="Pfam" id="PF00226">
    <property type="entry name" value="DnaJ"/>
    <property type="match status" value="1"/>
</dbReference>
<evidence type="ECO:0000256" key="4">
    <source>
        <dbReference type="ARBA" id="ARBA00023186"/>
    </source>
</evidence>
<dbReference type="SUPFAM" id="SSF46565">
    <property type="entry name" value="Chaperone J-domain"/>
    <property type="match status" value="1"/>
</dbReference>
<keyword evidence="4" id="KW-0143">Chaperone</keyword>
<feature type="compositionally biased region" description="Basic and acidic residues" evidence="5">
    <location>
        <begin position="89"/>
        <end position="105"/>
    </location>
</feature>
<dbReference type="InterPro" id="IPR036869">
    <property type="entry name" value="J_dom_sf"/>
</dbReference>
<sequence length="244" mass="27917">MSSPRLLTCRDRRDLDLERDYYEVLGIRPSAGSDEIELAYRGRRSQYHPDRYANTDVETLDWATSKMKELNEAYAVLKDPDERARFDWERSRHQRSDQHRSHQAESRGPTPPPLPTLAQALEGMELNGEPLERIFIAPHIPRKKLAGALESYGEGLRAKDVVVLIDDTLFGGAREGVLITEAQIRCKAVFQRAETRLLGVLSEIAADGKHLYIGGERYIELNMPNKGDLKRLFETVTNYLQHHH</sequence>
<reference evidence="7 8" key="1">
    <citation type="submission" date="2020-08" db="EMBL/GenBank/DDBJ databases">
        <title>Stenotrophomonas tumulicola JCM 30961.</title>
        <authorList>
            <person name="Deng Y."/>
        </authorList>
    </citation>
    <scope>NUCLEOTIDE SEQUENCE [LARGE SCALE GENOMIC DNA]</scope>
    <source>
        <strain evidence="7 8">JCM 30961</strain>
    </source>
</reference>
<evidence type="ECO:0000259" key="6">
    <source>
        <dbReference type="PROSITE" id="PS50076"/>
    </source>
</evidence>
<dbReference type="InterPro" id="IPR001623">
    <property type="entry name" value="DnaJ_domain"/>
</dbReference>
<evidence type="ECO:0000256" key="5">
    <source>
        <dbReference type="SAM" id="MobiDB-lite"/>
    </source>
</evidence>
<dbReference type="AlphaFoldDB" id="A0A7W3FQX1"/>
<proteinExistence type="predicted"/>
<evidence type="ECO:0000313" key="8">
    <source>
        <dbReference type="Proteomes" id="UP000547058"/>
    </source>
</evidence>
<comment type="caution">
    <text evidence="7">The sequence shown here is derived from an EMBL/GenBank/DDBJ whole genome shotgun (WGS) entry which is preliminary data.</text>
</comment>
<dbReference type="EMBL" id="JACGXS010000016">
    <property type="protein sequence ID" value="MBA8683746.1"/>
    <property type="molecule type" value="Genomic_DNA"/>
</dbReference>